<dbReference type="Gene3D" id="3.40.50.300">
    <property type="entry name" value="P-loop containing nucleotide triphosphate hydrolases"/>
    <property type="match status" value="5"/>
</dbReference>
<dbReference type="CDD" id="cd06008">
    <property type="entry name" value="NF-X1-zinc-finger"/>
    <property type="match status" value="1"/>
</dbReference>
<feature type="domain" description="AAA+ ATPase" evidence="6">
    <location>
        <begin position="1903"/>
        <end position="2040"/>
    </location>
</feature>
<dbReference type="FunFam" id="3.40.50.300:FF:001660">
    <property type="entry name" value="NF-X1 finger and helicase protein, putative"/>
    <property type="match status" value="1"/>
</dbReference>
<dbReference type="InterPro" id="IPR003959">
    <property type="entry name" value="ATPase_AAA_core"/>
</dbReference>
<dbReference type="InterPro" id="IPR041677">
    <property type="entry name" value="DNA2/NAM7_AAA_11"/>
</dbReference>
<evidence type="ECO:0000256" key="3">
    <source>
        <dbReference type="ARBA" id="ARBA00022840"/>
    </source>
</evidence>
<dbReference type="Pfam" id="PF13086">
    <property type="entry name" value="AAA_11"/>
    <property type="match status" value="1"/>
</dbReference>
<name>A0AA38UW74_9AGAR</name>
<dbReference type="Pfam" id="PF13087">
    <property type="entry name" value="AAA_12"/>
    <property type="match status" value="1"/>
</dbReference>
<evidence type="ECO:0000313" key="8">
    <source>
        <dbReference type="Proteomes" id="UP001163850"/>
    </source>
</evidence>
<dbReference type="EMBL" id="MU801900">
    <property type="protein sequence ID" value="KAJ3989197.1"/>
    <property type="molecule type" value="Genomic_DNA"/>
</dbReference>
<sequence length="2341" mass="261658">MDRTTALRKIFEAILRGSLSITPQRSAHFLDAVTSHEDSTTCVSKLISSKAGLSALQDCMRYDLSPKFLNGRGADILRYLQDPRLKDIAGGMFLQQVLTTIVEPPIFWHALVATFRNDSLEEKGQIAFAGLFLQLLSLSDVDEDHLALTVDDQVMNRILGSPFPAVCTVGAKIQSVISASAAGATVVSGCFRPGGRHDNDFADFREIAVLPTAAEISSEEEPFIRKNDCLEDPGTLQQREEIYLDNQYRLLREDMLYELREEVQIALKQKRGFHRGLILDGFKVLDTTHTGPDDKRSKWAITLQCEFDPWIFKKVKAKERKAFLDDNRTRYFRHQTLACLIVNDEIVAFPTLNRDENLLAKKPSILVLQLEGYPIVQALTKLKLAQSHQIRVILIDTAVFSFEPILKAIKDIKSIPLAPEILFWDKDSVMKGPQDVKPELQALISTLRVRRRDDLRTHLNTSKSIILDESQHASLLSALTQNVSLIQGPPGTGKSFIGALLAKIIHDFSSKTILVVCYTNHALDQFLEDLLDIGIPSNDIVRLGGKSTVRTEPLALTNLQKQRLSPKLTRVDWSHINALKSEASKHNAKLQTTFKRYASNNMYLGNILGHLEVSDDVEDMKFYDALSVPDAEKEETHVGKKGKKVGPTYLIEAWVKNQSPGIFANHPRIMSARSIWTMPSEARQACITRWKTSMVRDVAEHIYSLVQKYNTCLTQIEAMFMRKDGELVRSKRIIGCTTTAAAKYNEYIRMAKPGVLLVEEAGEILESHVLTSLNPNSNQLVLIGDHKQLRPKVNDYRLTVEKGEGYDLNMSLFERLILKGYPHTTLQKQHRMRPEISTLIRELTYPELVDAPSAQNRPPLRGLQDVVVFVNHTHQEDEVDVADRQDNTATSSKENTYEVEMVLKIVRYLAQQGYRTDEMTVLTPYLGQLQKLRRTLAAENDPVLNDLDTHDLVRAGLIPAATGDVAKRKIRLATIDNYQGEECDIIITSLTRSNSNRDIGFMCAPERLNVLLSRARNGLIMLGNAETFSKARRGSELWTKFFELLKRDRHIYAGLPIKCERHPDRMSVIQNAIDFDTETPDGGCVEDCGSMLNCGLHKCPSRCHQLADHSKMACEAIAHSKCSKNHNQQYRCSEGRPLACKKCNQEATEVKNKQERALRVQREQDARKAKYDQQLKELNDKIASQMEASRSAEESRKRQEVIEQKKRDLEDITARNANRTSGPSTTSGSPSLQQPVSNLFQAASLESMFTPAPTAFTSPISAVKSATALLNPSASSNPSPPVPLNSSIGLSPSEAEWQRQKDIEGASNEAIDKLMELTGLEEVKSQMLTIKAKIDLVTRQNTSTSDERFNVCMLGNPGTGKTTVARIYAQFLSSVGILPGSEFIESTGSRLANDGIPGIKAHIEGLLNAGGGTIFIDEAYQLVSEHNISGSQVLDFILAEMENNIGKLVFILAGYNKQMEKFFEHNPGLLSRVPYTLNFKDYTDEQLVKMLKRLIEKKYQGKMDVEGGLEGLYARIAARRLGRGRNRAGFGNARALENVFNKILERQAKRIQEERKNGVRPNDFLLVKEDLIGPEPSGALERSLSWIKLQKLIGLSAVKETVHDLINSLRTNYLCELKENKPLEVSLNRVFTGSPGTGKTTVAKLYGQILTDLGLLSNGEVVVKNPADFVGSHLGQSEANTKAILASTVGKVLVIDEAYGLYGGASQNGSDIYKTAVIDTIVAEVQSEPGEDRCVLLLGYRKQMEEMFRNVNPGLSRRFAIDDPFQFDNFTEDELMEVLDLKLRESDLDASSEAKVIAREFLGRARNRPNFGNGGDVQNLIDKAKLRYLSRQASLPLHQRSDDIVFQPVDFDPEHDRQTHASTNLAKLFEDIVGCEEIVEKLRKYQRIAINARRAGKDARKQIPTCFIFKGPPGTGKTTVARKMGQVFYDIGFLSSKEVIECSASELVGQYVGHTGPKVQKKFEQALGSVLFIDEAYRLSEGNFAQEAVDEIVGLLTKEEFMSKLVVILAGYEDDMNRLMEVNAGLSSRFPEAIVFHNMDHAHCLKVLDKTLRADDVVLEVLRNPSSNSYSQMTSILEQISALPGWGNIRDVMTLAKKMTGEAYSNQSTFLTLSLSSEQAISIMTDMLVERQNRFASQFPLTHKTPTAQKDFLSPLPPLPPASAPPISTSTSTCSSKPKPGPDPKVIPQDPVADPKRDAGVSDAVWHQLQIDQRAADEKAQQITKLERQAQEMKEQEMKDAAEAALLEQQAKVNADDAAKLMEFKRQQEEMRLRALRAQAERRKLEDALEARKEEEMKEARAQRKLRSLGVCVAGYRWIKQSDGYRCAGGAHFVYNAALED</sequence>
<feature type="compositionally biased region" description="Low complexity" evidence="5">
    <location>
        <begin position="1220"/>
        <end position="1231"/>
    </location>
</feature>
<dbReference type="SMART" id="SM00382">
    <property type="entry name" value="AAA"/>
    <property type="match status" value="4"/>
</dbReference>
<dbReference type="Pfam" id="PF17866">
    <property type="entry name" value="AAA_lid_6"/>
    <property type="match status" value="1"/>
</dbReference>
<dbReference type="GO" id="GO:0004386">
    <property type="term" value="F:helicase activity"/>
    <property type="evidence" value="ECO:0007669"/>
    <property type="project" value="InterPro"/>
</dbReference>
<reference evidence="7" key="1">
    <citation type="submission" date="2022-08" db="EMBL/GenBank/DDBJ databases">
        <authorList>
            <consortium name="DOE Joint Genome Institute"/>
            <person name="Min B."/>
            <person name="Riley R."/>
            <person name="Sierra-Patev S."/>
            <person name="Naranjo-Ortiz M."/>
            <person name="Looney B."/>
            <person name="Konkel Z."/>
            <person name="Slot J.C."/>
            <person name="Sakamoto Y."/>
            <person name="Steenwyk J.L."/>
            <person name="Rokas A."/>
            <person name="Carro J."/>
            <person name="Camarero S."/>
            <person name="Ferreira P."/>
            <person name="Molpeceres G."/>
            <person name="Ruiz-Duenas F.J."/>
            <person name="Serrano A."/>
            <person name="Henrissat B."/>
            <person name="Drula E."/>
            <person name="Hughes K.W."/>
            <person name="Mata J.L."/>
            <person name="Ishikawa N.K."/>
            <person name="Vargas-Isla R."/>
            <person name="Ushijima S."/>
            <person name="Smith C.A."/>
            <person name="Ahrendt S."/>
            <person name="Andreopoulos W."/>
            <person name="He G."/>
            <person name="Labutti K."/>
            <person name="Lipzen A."/>
            <person name="Ng V."/>
            <person name="Sandor L."/>
            <person name="Barry K."/>
            <person name="Martinez A.T."/>
            <person name="Xiao Y."/>
            <person name="Gibbons J.G."/>
            <person name="Terashima K."/>
            <person name="Hibbett D.S."/>
            <person name="Grigoriev I.V."/>
        </authorList>
    </citation>
    <scope>NUCLEOTIDE SEQUENCE</scope>
    <source>
        <strain evidence="7">TFB7829</strain>
    </source>
</reference>
<feature type="domain" description="AAA+ ATPase" evidence="6">
    <location>
        <begin position="480"/>
        <end position="971"/>
    </location>
</feature>
<evidence type="ECO:0000259" key="6">
    <source>
        <dbReference type="SMART" id="SM00382"/>
    </source>
</evidence>
<evidence type="ECO:0000313" key="7">
    <source>
        <dbReference type="EMBL" id="KAJ3989197.1"/>
    </source>
</evidence>
<dbReference type="GO" id="GO:0016887">
    <property type="term" value="F:ATP hydrolysis activity"/>
    <property type="evidence" value="ECO:0007669"/>
    <property type="project" value="InterPro"/>
</dbReference>
<keyword evidence="3" id="KW-0067">ATP-binding</keyword>
<feature type="domain" description="AAA+ ATPase" evidence="6">
    <location>
        <begin position="1626"/>
        <end position="1765"/>
    </location>
</feature>
<dbReference type="PANTHER" id="PTHR43392:SF2">
    <property type="entry name" value="AAA-TYPE ATPASE FAMILY PROTEIN _ ANKYRIN REPEAT FAMILY PROTEIN"/>
    <property type="match status" value="1"/>
</dbReference>
<keyword evidence="2" id="KW-0547">Nucleotide-binding</keyword>
<dbReference type="SUPFAM" id="SSF52540">
    <property type="entry name" value="P-loop containing nucleoside triphosphate hydrolases"/>
    <property type="match status" value="4"/>
</dbReference>
<proteinExistence type="inferred from homology"/>
<dbReference type="Pfam" id="PF00004">
    <property type="entry name" value="AAA"/>
    <property type="match status" value="3"/>
</dbReference>
<dbReference type="FunFam" id="1.10.8.60:FF:000160">
    <property type="entry name" value="WGS project CABT00000000 data, contig 2.55"/>
    <property type="match status" value="1"/>
</dbReference>
<keyword evidence="4" id="KW-0175">Coiled coil</keyword>
<accession>A0AA38UW74</accession>
<dbReference type="CDD" id="cd17936">
    <property type="entry name" value="EEXXEc_NFX1"/>
    <property type="match status" value="1"/>
</dbReference>
<feature type="coiled-coil region" evidence="4">
    <location>
        <begin position="2209"/>
        <end position="2306"/>
    </location>
</feature>
<dbReference type="InterPro" id="IPR047187">
    <property type="entry name" value="SF1_C_Upf1"/>
</dbReference>
<dbReference type="InterPro" id="IPR050773">
    <property type="entry name" value="CbxX/CfxQ_RuBisCO_ESX"/>
</dbReference>
<dbReference type="PANTHER" id="PTHR43392">
    <property type="entry name" value="AAA-TYPE ATPASE FAMILY PROTEIN / ANKYRIN REPEAT FAMILY PROTEIN"/>
    <property type="match status" value="1"/>
</dbReference>
<feature type="compositionally biased region" description="Pro residues" evidence="5">
    <location>
        <begin position="2155"/>
        <end position="2164"/>
    </location>
</feature>
<dbReference type="InterPro" id="IPR003593">
    <property type="entry name" value="AAA+_ATPase"/>
</dbReference>
<evidence type="ECO:0000256" key="1">
    <source>
        <dbReference type="ARBA" id="ARBA00010378"/>
    </source>
</evidence>
<dbReference type="InterPro" id="IPR027417">
    <property type="entry name" value="P-loop_NTPase"/>
</dbReference>
<dbReference type="InterPro" id="IPR041627">
    <property type="entry name" value="AAA_lid_6"/>
</dbReference>
<evidence type="ECO:0000256" key="4">
    <source>
        <dbReference type="SAM" id="Coils"/>
    </source>
</evidence>
<comment type="similarity">
    <text evidence="1">Belongs to the CbxX/CfxQ family.</text>
</comment>
<feature type="region of interest" description="Disordered" evidence="5">
    <location>
        <begin position="2147"/>
        <end position="2201"/>
    </location>
</feature>
<evidence type="ECO:0000256" key="2">
    <source>
        <dbReference type="ARBA" id="ARBA00022741"/>
    </source>
</evidence>
<dbReference type="GO" id="GO:0005524">
    <property type="term" value="F:ATP binding"/>
    <property type="evidence" value="ECO:0007669"/>
    <property type="project" value="UniProtKB-KW"/>
</dbReference>
<evidence type="ECO:0000256" key="5">
    <source>
        <dbReference type="SAM" id="MobiDB-lite"/>
    </source>
</evidence>
<feature type="compositionally biased region" description="Basic and acidic residues" evidence="5">
    <location>
        <begin position="1190"/>
        <end position="1213"/>
    </location>
</feature>
<dbReference type="InterPro" id="IPR000641">
    <property type="entry name" value="CbxX/CfxQ"/>
</dbReference>
<feature type="domain" description="AAA+ ATPase" evidence="6">
    <location>
        <begin position="1347"/>
        <end position="1483"/>
    </location>
</feature>
<feature type="region of interest" description="Disordered" evidence="5">
    <location>
        <begin position="1185"/>
        <end position="1234"/>
    </location>
</feature>
<protein>
    <submittedName>
        <fullName evidence="7">P-loop containing nucleoside triphosphate hydrolase protein</fullName>
    </submittedName>
</protein>
<organism evidence="7 8">
    <name type="scientific">Lentinula detonsa</name>
    <dbReference type="NCBI Taxonomy" id="2804962"/>
    <lineage>
        <taxon>Eukaryota</taxon>
        <taxon>Fungi</taxon>
        <taxon>Dikarya</taxon>
        <taxon>Basidiomycota</taxon>
        <taxon>Agaricomycotina</taxon>
        <taxon>Agaricomycetes</taxon>
        <taxon>Agaricomycetidae</taxon>
        <taxon>Agaricales</taxon>
        <taxon>Marasmiineae</taxon>
        <taxon>Omphalotaceae</taxon>
        <taxon>Lentinula</taxon>
    </lineage>
</organism>
<dbReference type="Gene3D" id="1.10.8.60">
    <property type="match status" value="2"/>
</dbReference>
<keyword evidence="7" id="KW-0378">Hydrolase</keyword>
<dbReference type="CDD" id="cd18808">
    <property type="entry name" value="SF1_C_Upf1"/>
    <property type="match status" value="1"/>
</dbReference>
<dbReference type="CDD" id="cd00009">
    <property type="entry name" value="AAA"/>
    <property type="match status" value="3"/>
</dbReference>
<feature type="compositionally biased region" description="Low complexity" evidence="5">
    <location>
        <begin position="2165"/>
        <end position="2178"/>
    </location>
</feature>
<dbReference type="FunFam" id="3.40.50.300:FF:000216">
    <property type="entry name" value="Type VII secretion ATPase EccA"/>
    <property type="match status" value="3"/>
</dbReference>
<comment type="caution">
    <text evidence="7">The sequence shown here is derived from an EMBL/GenBank/DDBJ whole genome shotgun (WGS) entry which is preliminary data.</text>
</comment>
<gene>
    <name evidence="7" type="ORF">F5890DRAFT_84425</name>
</gene>
<dbReference type="InterPro" id="IPR041679">
    <property type="entry name" value="DNA2/NAM7-like_C"/>
</dbReference>
<dbReference type="PRINTS" id="PR00819">
    <property type="entry name" value="CBXCFQXSUPER"/>
</dbReference>
<dbReference type="Proteomes" id="UP001163850">
    <property type="component" value="Unassembled WGS sequence"/>
</dbReference>